<dbReference type="InterPro" id="IPR002213">
    <property type="entry name" value="UDP_glucos_trans"/>
</dbReference>
<proteinExistence type="inferred from homology"/>
<sequence>MGHLIPLLELAKVFADLHHNFHVTCIIPTLGFPSKAMTTVLEALPTSIDHVFLPPVNSEDLHTLHPGLQISRTITLSLPSLRDVLKSLVATNRLAALVVDLFASEALEVAKELRVSPYVFAATSAMVLSLLLHMPKLDETVQGEFRELPEPLKLPMVHTNSRQRSYFKLNGMSGDLSHVTLPTLGFPESHELSPPHQHRPCLSSSSELGGPPHSTPCCHYSVGCFVVDPFAIEALEVAKEFGVSPYIFEAVSATVLSLLLHMPKLDETVQGEFRELPEPLKLPGWPIPIQGRDLIEPLQDRKRKNYKALEVLAGDGSPPIFPIGPITQTGSSTNHVDESGCISWLDKQPSGSVLFVSFGSGGTLSFDQLTELALGLELSGQRFIWVVRSPNNGPADAAYVSNQSHQDPLAFLPNGFVERIEGQGLVVPSWAPQPRILSHGSTGGFLTHCGWNSTLESIVSGIPLIAWPLFAEQRMNAVLLTEDLKVALRPKANEKGLIEREEIAKVIKDLMASEEGALSELASKLASN</sequence>
<organism evidence="7 8">
    <name type="scientific">Morella rubra</name>
    <name type="common">Chinese bayberry</name>
    <dbReference type="NCBI Taxonomy" id="262757"/>
    <lineage>
        <taxon>Eukaryota</taxon>
        <taxon>Viridiplantae</taxon>
        <taxon>Streptophyta</taxon>
        <taxon>Embryophyta</taxon>
        <taxon>Tracheophyta</taxon>
        <taxon>Spermatophyta</taxon>
        <taxon>Magnoliopsida</taxon>
        <taxon>eudicotyledons</taxon>
        <taxon>Gunneridae</taxon>
        <taxon>Pentapetalae</taxon>
        <taxon>rosids</taxon>
        <taxon>fabids</taxon>
        <taxon>Fagales</taxon>
        <taxon>Myricaceae</taxon>
        <taxon>Morella</taxon>
    </lineage>
</organism>
<dbReference type="Proteomes" id="UP000516437">
    <property type="component" value="Chromosome 1"/>
</dbReference>
<dbReference type="EC" id="2.4.1.-" evidence="5"/>
<evidence type="ECO:0000256" key="6">
    <source>
        <dbReference type="SAM" id="MobiDB-lite"/>
    </source>
</evidence>
<evidence type="ECO:0000256" key="1">
    <source>
        <dbReference type="ARBA" id="ARBA00009995"/>
    </source>
</evidence>
<keyword evidence="8" id="KW-1185">Reference proteome</keyword>
<evidence type="ECO:0000256" key="4">
    <source>
        <dbReference type="RuleBase" id="RU003718"/>
    </source>
</evidence>
<accession>A0A6A1WIV2</accession>
<evidence type="ECO:0000256" key="5">
    <source>
        <dbReference type="RuleBase" id="RU362057"/>
    </source>
</evidence>
<dbReference type="OrthoDB" id="5835829at2759"/>
<evidence type="ECO:0000256" key="3">
    <source>
        <dbReference type="ARBA" id="ARBA00022679"/>
    </source>
</evidence>
<dbReference type="PANTHER" id="PTHR48045">
    <property type="entry name" value="UDP-GLYCOSYLTRANSFERASE 72B1"/>
    <property type="match status" value="1"/>
</dbReference>
<feature type="region of interest" description="Disordered" evidence="6">
    <location>
        <begin position="189"/>
        <end position="208"/>
    </location>
</feature>
<evidence type="ECO:0000313" key="8">
    <source>
        <dbReference type="Proteomes" id="UP000516437"/>
    </source>
</evidence>
<comment type="caution">
    <text evidence="7">The sequence shown here is derived from an EMBL/GenBank/DDBJ whole genome shotgun (WGS) entry which is preliminary data.</text>
</comment>
<reference evidence="7 8" key="1">
    <citation type="journal article" date="2019" name="Plant Biotechnol. J.">
        <title>The red bayberry genome and genetic basis of sex determination.</title>
        <authorList>
            <person name="Jia H.M."/>
            <person name="Jia H.J."/>
            <person name="Cai Q.L."/>
            <person name="Wang Y."/>
            <person name="Zhao H.B."/>
            <person name="Yang W.F."/>
            <person name="Wang G.Y."/>
            <person name="Li Y.H."/>
            <person name="Zhan D.L."/>
            <person name="Shen Y.T."/>
            <person name="Niu Q.F."/>
            <person name="Chang L."/>
            <person name="Qiu J."/>
            <person name="Zhao L."/>
            <person name="Xie H.B."/>
            <person name="Fu W.Y."/>
            <person name="Jin J."/>
            <person name="Li X.W."/>
            <person name="Jiao Y."/>
            <person name="Zhou C.C."/>
            <person name="Tu T."/>
            <person name="Chai C.Y."/>
            <person name="Gao J.L."/>
            <person name="Fan L.J."/>
            <person name="van de Weg E."/>
            <person name="Wang J.Y."/>
            <person name="Gao Z.S."/>
        </authorList>
    </citation>
    <scope>NUCLEOTIDE SEQUENCE [LARGE SCALE GENOMIC DNA]</scope>
    <source>
        <tissue evidence="7">Leaves</tissue>
    </source>
</reference>
<protein>
    <recommendedName>
        <fullName evidence="5">Glycosyltransferase</fullName>
        <ecNumber evidence="5">2.4.1.-</ecNumber>
    </recommendedName>
</protein>
<dbReference type="Pfam" id="PF00201">
    <property type="entry name" value="UDPGT"/>
    <property type="match status" value="1"/>
</dbReference>
<dbReference type="GO" id="GO:0008194">
    <property type="term" value="F:UDP-glycosyltransferase activity"/>
    <property type="evidence" value="ECO:0007669"/>
    <property type="project" value="InterPro"/>
</dbReference>
<keyword evidence="2 4" id="KW-0328">Glycosyltransferase</keyword>
<evidence type="ECO:0000313" key="7">
    <source>
        <dbReference type="EMBL" id="KAB1225225.1"/>
    </source>
</evidence>
<dbReference type="EMBL" id="RXIC02000019">
    <property type="protein sequence ID" value="KAB1225225.1"/>
    <property type="molecule type" value="Genomic_DNA"/>
</dbReference>
<dbReference type="CDD" id="cd03784">
    <property type="entry name" value="GT1_Gtf-like"/>
    <property type="match status" value="1"/>
</dbReference>
<name>A0A6A1WIV2_9ROSI</name>
<dbReference type="SUPFAM" id="SSF53756">
    <property type="entry name" value="UDP-Glycosyltransferase/glycogen phosphorylase"/>
    <property type="match status" value="2"/>
</dbReference>
<gene>
    <name evidence="7" type="ORF">CJ030_MR1G025742</name>
</gene>
<dbReference type="FunFam" id="3.40.50.2000:FF:000051">
    <property type="entry name" value="Glycosyltransferase"/>
    <property type="match status" value="1"/>
</dbReference>
<evidence type="ECO:0000256" key="2">
    <source>
        <dbReference type="ARBA" id="ARBA00022676"/>
    </source>
</evidence>
<comment type="similarity">
    <text evidence="1 4">Belongs to the UDP-glycosyltransferase family.</text>
</comment>
<dbReference type="PANTHER" id="PTHR48045:SF24">
    <property type="entry name" value="GLYCOSYLTRANSFERASE"/>
    <property type="match status" value="1"/>
</dbReference>
<dbReference type="InterPro" id="IPR035595">
    <property type="entry name" value="UDP_glycos_trans_CS"/>
</dbReference>
<dbReference type="Gene3D" id="3.40.50.2000">
    <property type="entry name" value="Glycogen Phosphorylase B"/>
    <property type="match status" value="3"/>
</dbReference>
<keyword evidence="3 4" id="KW-0808">Transferase</keyword>
<dbReference type="AlphaFoldDB" id="A0A6A1WIV2"/>
<dbReference type="PROSITE" id="PS00375">
    <property type="entry name" value="UDPGT"/>
    <property type="match status" value="1"/>
</dbReference>